<evidence type="ECO:0000313" key="2">
    <source>
        <dbReference type="Proteomes" id="UP001150581"/>
    </source>
</evidence>
<proteinExistence type="predicted"/>
<protein>
    <submittedName>
        <fullName evidence="1">Uncharacterized protein</fullName>
    </submittedName>
</protein>
<evidence type="ECO:0000313" key="1">
    <source>
        <dbReference type="EMBL" id="KAJ1899437.1"/>
    </source>
</evidence>
<accession>A0ACC1IRC4</accession>
<comment type="caution">
    <text evidence="1">The sequence shown here is derived from an EMBL/GenBank/DDBJ whole genome shotgun (WGS) entry which is preliminary data.</text>
</comment>
<name>A0ACC1IRC4_9FUNG</name>
<dbReference type="Proteomes" id="UP001150581">
    <property type="component" value="Unassembled WGS sequence"/>
</dbReference>
<gene>
    <name evidence="1" type="ORF">LPJ66_002117</name>
</gene>
<reference evidence="1" key="1">
    <citation type="submission" date="2022-07" db="EMBL/GenBank/DDBJ databases">
        <title>Phylogenomic reconstructions and comparative analyses of Kickxellomycotina fungi.</title>
        <authorList>
            <person name="Reynolds N.K."/>
            <person name="Stajich J.E."/>
            <person name="Barry K."/>
            <person name="Grigoriev I.V."/>
            <person name="Crous P."/>
            <person name="Smith M.E."/>
        </authorList>
    </citation>
    <scope>NUCLEOTIDE SEQUENCE</scope>
    <source>
        <strain evidence="1">Benny 63K</strain>
    </source>
</reference>
<feature type="non-terminal residue" evidence="1">
    <location>
        <position position="114"/>
    </location>
</feature>
<sequence>MSVDDVLASGIESTITSKSEIAEISDEWHASLFAPVEIRQGSSYNDKYDAEVKLIKRCRDIQRTQPNRGFQWGLTICDSLVQAYLFGSNFAITSENMDIRTEEGCNEVIRLFVN</sequence>
<dbReference type="EMBL" id="JANBPG010000153">
    <property type="protein sequence ID" value="KAJ1899437.1"/>
    <property type="molecule type" value="Genomic_DNA"/>
</dbReference>
<keyword evidence="2" id="KW-1185">Reference proteome</keyword>
<organism evidence="1 2">
    <name type="scientific">Kickxella alabastrina</name>
    <dbReference type="NCBI Taxonomy" id="61397"/>
    <lineage>
        <taxon>Eukaryota</taxon>
        <taxon>Fungi</taxon>
        <taxon>Fungi incertae sedis</taxon>
        <taxon>Zoopagomycota</taxon>
        <taxon>Kickxellomycotina</taxon>
        <taxon>Kickxellomycetes</taxon>
        <taxon>Kickxellales</taxon>
        <taxon>Kickxellaceae</taxon>
        <taxon>Kickxella</taxon>
    </lineage>
</organism>